<dbReference type="AlphaFoldDB" id="A0A9J6BL10"/>
<proteinExistence type="predicted"/>
<dbReference type="SUPFAM" id="SSF52058">
    <property type="entry name" value="L domain-like"/>
    <property type="match status" value="1"/>
</dbReference>
<evidence type="ECO:0000256" key="1">
    <source>
        <dbReference type="SAM" id="SignalP"/>
    </source>
</evidence>
<comment type="caution">
    <text evidence="2">The sequence shown here is derived from an EMBL/GenBank/DDBJ whole genome shotgun (WGS) entry which is preliminary data.</text>
</comment>
<keyword evidence="3" id="KW-1185">Reference proteome</keyword>
<name>A0A9J6BL10_POLVA</name>
<dbReference type="InterPro" id="IPR032675">
    <property type="entry name" value="LRR_dom_sf"/>
</dbReference>
<dbReference type="OrthoDB" id="28057at2759"/>
<protein>
    <submittedName>
        <fullName evidence="2">Uncharacterized protein</fullName>
    </submittedName>
</protein>
<dbReference type="Proteomes" id="UP001107558">
    <property type="component" value="Chromosome 3"/>
</dbReference>
<feature type="chain" id="PRO_5039928003" evidence="1">
    <location>
        <begin position="20"/>
        <end position="286"/>
    </location>
</feature>
<dbReference type="EMBL" id="JADBJN010000003">
    <property type="protein sequence ID" value="KAG5670179.1"/>
    <property type="molecule type" value="Genomic_DNA"/>
</dbReference>
<dbReference type="Pfam" id="PF13855">
    <property type="entry name" value="LRR_8"/>
    <property type="match status" value="1"/>
</dbReference>
<sequence length="286" mass="33048">MWGLKIFSIILISSLKINAVIFNCEFSTNSCTITNGTISSKSDATVTSITGTYPSGTTSNSITVIDGRGVEICYFPLGLTKYFPNIDVIFFEANSVQYECKYEAHEYYWCKVQSGKILKKSEVEVTNVFGTHVRNKANNDVQFFDARGILTRYFPRSLDKFFPNIIETYFEDGMREIHKEDLKQFPKLRSFFMSNSNVEYLEKDLFIYNPNLVLVFFNLNNIKYVDPHVFDNLKHLTYLGFDRNFCHSGLVENNRQKALDLIQEINENCSKKLRKHCDVSCGMDEE</sequence>
<organism evidence="2 3">
    <name type="scientific">Polypedilum vanderplanki</name>
    <name type="common">Sleeping chironomid midge</name>
    <dbReference type="NCBI Taxonomy" id="319348"/>
    <lineage>
        <taxon>Eukaryota</taxon>
        <taxon>Metazoa</taxon>
        <taxon>Ecdysozoa</taxon>
        <taxon>Arthropoda</taxon>
        <taxon>Hexapoda</taxon>
        <taxon>Insecta</taxon>
        <taxon>Pterygota</taxon>
        <taxon>Neoptera</taxon>
        <taxon>Endopterygota</taxon>
        <taxon>Diptera</taxon>
        <taxon>Nematocera</taxon>
        <taxon>Chironomoidea</taxon>
        <taxon>Chironomidae</taxon>
        <taxon>Chironominae</taxon>
        <taxon>Polypedilum</taxon>
        <taxon>Polypedilum</taxon>
    </lineage>
</organism>
<gene>
    <name evidence="2" type="ORF">PVAND_000459</name>
</gene>
<dbReference type="Gene3D" id="3.80.10.10">
    <property type="entry name" value="Ribonuclease Inhibitor"/>
    <property type="match status" value="1"/>
</dbReference>
<accession>A0A9J6BL10</accession>
<dbReference type="InterPro" id="IPR001611">
    <property type="entry name" value="Leu-rich_rpt"/>
</dbReference>
<keyword evidence="1" id="KW-0732">Signal</keyword>
<feature type="signal peptide" evidence="1">
    <location>
        <begin position="1"/>
        <end position="19"/>
    </location>
</feature>
<evidence type="ECO:0000313" key="3">
    <source>
        <dbReference type="Proteomes" id="UP001107558"/>
    </source>
</evidence>
<reference evidence="2" key="1">
    <citation type="submission" date="2021-03" db="EMBL/GenBank/DDBJ databases">
        <title>Chromosome level genome of the anhydrobiotic midge Polypedilum vanderplanki.</title>
        <authorList>
            <person name="Yoshida Y."/>
            <person name="Kikawada T."/>
            <person name="Gusev O."/>
        </authorList>
    </citation>
    <scope>NUCLEOTIDE SEQUENCE</scope>
    <source>
        <strain evidence="2">NIAS01</strain>
        <tissue evidence="2">Whole body or cell culture</tissue>
    </source>
</reference>
<evidence type="ECO:0000313" key="2">
    <source>
        <dbReference type="EMBL" id="KAG5670179.1"/>
    </source>
</evidence>